<feature type="non-terminal residue" evidence="1">
    <location>
        <position position="64"/>
    </location>
</feature>
<reference evidence="1 2" key="1">
    <citation type="submission" date="2021-06" db="EMBL/GenBank/DDBJ databases">
        <authorList>
            <person name="Kallberg Y."/>
            <person name="Tangrot J."/>
            <person name="Rosling A."/>
        </authorList>
    </citation>
    <scope>NUCLEOTIDE SEQUENCE [LARGE SCALE GENOMIC DNA]</scope>
    <source>
        <strain evidence="1 2">120-4 pot B 10/14</strain>
    </source>
</reference>
<evidence type="ECO:0000313" key="1">
    <source>
        <dbReference type="EMBL" id="CAG8845586.1"/>
    </source>
</evidence>
<sequence>QFVICLHQKNNYPLEMIANIDKTPVWFDMADGLTVNPKDAKTVYIRTTKNDKNRFTIVLMCFAN</sequence>
<feature type="non-terminal residue" evidence="1">
    <location>
        <position position="1"/>
    </location>
</feature>
<evidence type="ECO:0000313" key="2">
    <source>
        <dbReference type="Proteomes" id="UP000789901"/>
    </source>
</evidence>
<keyword evidence="2" id="KW-1185">Reference proteome</keyword>
<organism evidence="1 2">
    <name type="scientific">Gigaspora margarita</name>
    <dbReference type="NCBI Taxonomy" id="4874"/>
    <lineage>
        <taxon>Eukaryota</taxon>
        <taxon>Fungi</taxon>
        <taxon>Fungi incertae sedis</taxon>
        <taxon>Mucoromycota</taxon>
        <taxon>Glomeromycotina</taxon>
        <taxon>Glomeromycetes</taxon>
        <taxon>Diversisporales</taxon>
        <taxon>Gigasporaceae</taxon>
        <taxon>Gigaspora</taxon>
    </lineage>
</organism>
<protein>
    <submittedName>
        <fullName evidence="1">839_t:CDS:1</fullName>
    </submittedName>
</protein>
<accession>A0ABN7X1N2</accession>
<comment type="caution">
    <text evidence="1">The sequence shown here is derived from an EMBL/GenBank/DDBJ whole genome shotgun (WGS) entry which is preliminary data.</text>
</comment>
<name>A0ABN7X1N2_GIGMA</name>
<proteinExistence type="predicted"/>
<dbReference type="Proteomes" id="UP000789901">
    <property type="component" value="Unassembled WGS sequence"/>
</dbReference>
<gene>
    <name evidence="1" type="ORF">GMARGA_LOCUS37721</name>
</gene>
<dbReference type="EMBL" id="CAJVQB010080151">
    <property type="protein sequence ID" value="CAG8845586.1"/>
    <property type="molecule type" value="Genomic_DNA"/>
</dbReference>